<reference evidence="2" key="1">
    <citation type="submission" date="2022-07" db="EMBL/GenBank/DDBJ databases">
        <title>Genome Sequence of Physisporinus lineatus.</title>
        <authorList>
            <person name="Buettner E."/>
        </authorList>
    </citation>
    <scope>NUCLEOTIDE SEQUENCE</scope>
    <source>
        <strain evidence="2">VT162</strain>
    </source>
</reference>
<organism evidence="2 3">
    <name type="scientific">Meripilus lineatus</name>
    <dbReference type="NCBI Taxonomy" id="2056292"/>
    <lineage>
        <taxon>Eukaryota</taxon>
        <taxon>Fungi</taxon>
        <taxon>Dikarya</taxon>
        <taxon>Basidiomycota</taxon>
        <taxon>Agaricomycotina</taxon>
        <taxon>Agaricomycetes</taxon>
        <taxon>Polyporales</taxon>
        <taxon>Meripilaceae</taxon>
        <taxon>Meripilus</taxon>
    </lineage>
</organism>
<proteinExistence type="predicted"/>
<dbReference type="EMBL" id="JANAWD010000115">
    <property type="protein sequence ID" value="KAJ3486648.1"/>
    <property type="molecule type" value="Genomic_DNA"/>
</dbReference>
<dbReference type="Proteomes" id="UP001212997">
    <property type="component" value="Unassembled WGS sequence"/>
</dbReference>
<evidence type="ECO:0000256" key="1">
    <source>
        <dbReference type="SAM" id="MobiDB-lite"/>
    </source>
</evidence>
<feature type="compositionally biased region" description="Polar residues" evidence="1">
    <location>
        <begin position="1"/>
        <end position="12"/>
    </location>
</feature>
<protein>
    <submittedName>
        <fullName evidence="2">Uncharacterized protein</fullName>
    </submittedName>
</protein>
<gene>
    <name evidence="2" type="ORF">NLI96_g4112</name>
</gene>
<feature type="region of interest" description="Disordered" evidence="1">
    <location>
        <begin position="1"/>
        <end position="76"/>
    </location>
</feature>
<dbReference type="AlphaFoldDB" id="A0AAD5YF37"/>
<evidence type="ECO:0000313" key="3">
    <source>
        <dbReference type="Proteomes" id="UP001212997"/>
    </source>
</evidence>
<sequence length="76" mass="8285">MSKNEQQFTTQPHPAKSNDPKDLEAPQPGGGFTSVPEIGALHARDPHIPSQEILNKLGPALSSEELKKRSEELNKS</sequence>
<feature type="compositionally biased region" description="Basic and acidic residues" evidence="1">
    <location>
        <begin position="64"/>
        <end position="76"/>
    </location>
</feature>
<evidence type="ECO:0000313" key="2">
    <source>
        <dbReference type="EMBL" id="KAJ3486648.1"/>
    </source>
</evidence>
<accession>A0AAD5YF37</accession>
<keyword evidence="3" id="KW-1185">Reference proteome</keyword>
<name>A0AAD5YF37_9APHY</name>
<comment type="caution">
    <text evidence="2">The sequence shown here is derived from an EMBL/GenBank/DDBJ whole genome shotgun (WGS) entry which is preliminary data.</text>
</comment>